<feature type="domain" description="Condensin II complex subunit H2 N-terminal" evidence="8">
    <location>
        <begin position="17"/>
        <end position="130"/>
    </location>
</feature>
<comment type="subcellular location">
    <subcellularLocation>
        <location evidence="1">Nucleus</location>
    </subcellularLocation>
</comment>
<feature type="domain" description="Condensin-2 complex subunit H2 C-terminal" evidence="9">
    <location>
        <begin position="470"/>
        <end position="601"/>
    </location>
</feature>
<evidence type="ECO:0000313" key="11">
    <source>
        <dbReference type="EMBL" id="PAN20490.1"/>
    </source>
</evidence>
<evidence type="ECO:0000256" key="5">
    <source>
        <dbReference type="ARBA" id="ARBA00023242"/>
    </source>
</evidence>
<reference evidence="11" key="1">
    <citation type="submission" date="2018-04" db="EMBL/GenBank/DDBJ databases">
        <title>WGS assembly of Panicum hallii.</title>
        <authorList>
            <person name="Lovell J."/>
            <person name="Jenkins J."/>
            <person name="Lowry D."/>
            <person name="Mamidi S."/>
            <person name="Sreedasyam A."/>
            <person name="Weng X."/>
            <person name="Barry K."/>
            <person name="Bonette J."/>
            <person name="Campitelli B."/>
            <person name="Daum C."/>
            <person name="Gordon S."/>
            <person name="Gould B."/>
            <person name="Lipzen A."/>
            <person name="Macqueen A."/>
            <person name="Palacio-Mejia J."/>
            <person name="Plott C."/>
            <person name="Shakirov E."/>
            <person name="Shu S."/>
            <person name="Yoshinaga Y."/>
            <person name="Zane M."/>
            <person name="Rokhsar D."/>
            <person name="Grimwood J."/>
            <person name="Schmutz J."/>
            <person name="Juenger T."/>
        </authorList>
    </citation>
    <scope>NUCLEOTIDE SEQUENCE [LARGE SCALE GENOMIC DNA]</scope>
    <source>
        <strain evidence="11">FIL2</strain>
    </source>
</reference>
<dbReference type="GO" id="GO:0051306">
    <property type="term" value="P:mitotic sister chromatid separation"/>
    <property type="evidence" value="ECO:0007669"/>
    <property type="project" value="TreeGrafter"/>
</dbReference>
<feature type="compositionally biased region" description="Gly residues" evidence="7">
    <location>
        <begin position="1"/>
        <end position="13"/>
    </location>
</feature>
<dbReference type="PANTHER" id="PTHR14324">
    <property type="entry name" value="CONDENSIN-2 COMPLEX SUBUNIT H2"/>
    <property type="match status" value="1"/>
</dbReference>
<dbReference type="GO" id="GO:0003682">
    <property type="term" value="F:chromatin binding"/>
    <property type="evidence" value="ECO:0007669"/>
    <property type="project" value="TreeGrafter"/>
</dbReference>
<feature type="region of interest" description="Disordered" evidence="7">
    <location>
        <begin position="604"/>
        <end position="676"/>
    </location>
</feature>
<comment type="similarity">
    <text evidence="2">Belongs to the CND2 H2 (condensin-2 subunit 2) family.</text>
</comment>
<evidence type="ECO:0000256" key="7">
    <source>
        <dbReference type="SAM" id="MobiDB-lite"/>
    </source>
</evidence>
<feature type="region of interest" description="Disordered" evidence="7">
    <location>
        <begin position="210"/>
        <end position="326"/>
    </location>
</feature>
<evidence type="ECO:0000256" key="3">
    <source>
        <dbReference type="ARBA" id="ARBA00016903"/>
    </source>
</evidence>
<dbReference type="Pfam" id="PF16869">
    <property type="entry name" value="CNDH2_M"/>
    <property type="match status" value="1"/>
</dbReference>
<dbReference type="PANTHER" id="PTHR14324:SF3">
    <property type="entry name" value="CONDENSIN-2 COMPLEX SUBUNIT H2"/>
    <property type="match status" value="1"/>
</dbReference>
<proteinExistence type="inferred from homology"/>
<dbReference type="Pfam" id="PF06278">
    <property type="entry name" value="CNDH2_N"/>
    <property type="match status" value="1"/>
</dbReference>
<feature type="region of interest" description="Disordered" evidence="7">
    <location>
        <begin position="97"/>
        <end position="116"/>
    </location>
</feature>
<feature type="domain" description="Condensin II complex subunit H2 middle" evidence="10">
    <location>
        <begin position="152"/>
        <end position="312"/>
    </location>
</feature>
<feature type="compositionally biased region" description="Polar residues" evidence="7">
    <location>
        <begin position="616"/>
        <end position="629"/>
    </location>
</feature>
<name>A0A2S3HDD1_9POAL</name>
<keyword evidence="5" id="KW-0539">Nucleus</keyword>
<dbReference type="InterPro" id="IPR031719">
    <property type="entry name" value="H2_M"/>
</dbReference>
<feature type="compositionally biased region" description="Polar residues" evidence="7">
    <location>
        <begin position="105"/>
        <end position="116"/>
    </location>
</feature>
<keyword evidence="4" id="KW-0226">DNA condensation</keyword>
<dbReference type="GO" id="GO:0000796">
    <property type="term" value="C:condensin complex"/>
    <property type="evidence" value="ECO:0007669"/>
    <property type="project" value="TreeGrafter"/>
</dbReference>
<feature type="compositionally biased region" description="Acidic residues" evidence="7">
    <location>
        <begin position="293"/>
        <end position="312"/>
    </location>
</feature>
<dbReference type="GO" id="GO:0005634">
    <property type="term" value="C:nucleus"/>
    <property type="evidence" value="ECO:0007669"/>
    <property type="project" value="UniProtKB-SubCell"/>
</dbReference>
<evidence type="ECO:0000259" key="10">
    <source>
        <dbReference type="Pfam" id="PF16869"/>
    </source>
</evidence>
<protein>
    <recommendedName>
        <fullName evidence="3">Condensin-2 complex subunit H2</fullName>
    </recommendedName>
    <alternativeName>
        <fullName evidence="6">Non-SMC condensin II complex subunit H2</fullName>
    </alternativeName>
</protein>
<feature type="region of interest" description="Disordered" evidence="7">
    <location>
        <begin position="442"/>
        <end position="462"/>
    </location>
</feature>
<feature type="region of interest" description="Disordered" evidence="7">
    <location>
        <begin position="1"/>
        <end position="21"/>
    </location>
</feature>
<dbReference type="InterPro" id="IPR031739">
    <property type="entry name" value="Ncaph2"/>
</dbReference>
<dbReference type="Gramene" id="PAN20490">
    <property type="protein sequence ID" value="PAN20490"/>
    <property type="gene ID" value="PAHAL_3G324500"/>
</dbReference>
<feature type="compositionally biased region" description="Polar residues" evidence="7">
    <location>
        <begin position="210"/>
        <end position="233"/>
    </location>
</feature>
<accession>A0A2S3HDD1</accession>
<sequence length="676" mass="73993">MDGGAGGDGGSSGGRFPILQANRDPESNWEVDVAKRLEEYLFKICSGEVTGEDGAHSVNFAEAALLLQGSVQVYSRKVEYMYSLVLHALEFLSQKKQDQHENGSAHGNENDASTISNEEDDVFMGLDDVPVEARISLDNNVDRDDLQRKNVRPPANLLVFEGDCLDSEASELDSYLLATCDFYGDFLLLDPCDAPAVFEFLQGKCSGKENNLAHQGSSVPSKNRPSVFTSPNGRSGGTGRKLAPGNVQEDLDPTQENPGQSNANKTEDNTNAGGNGWSYRVDHDFPGDYIPPDPDDLEDSVDPVGEDSDDEDPWKPLNPYEPGNLKIKPYRRVKGSARQVIGTAKKKTLTSLFPMAKMDGVIIPEHAMSFEAQQSQQEEIHASQSPPPYEMLMRSFEYGEQGNPDVFGDSNYDIGPDIGVGFDGPDDSDSPICGDIGVAIESPTCPSERKEEPPNGTQVSQENMDTHESLDDLCRSHLNALLASIAEVEQQSEMDARVSTWKERIEHALEEQDKNPPFDIGSYGEQILDTFSSSTDNMGIASFSEIVSGRPKYEVARTFSALLQLVNGRSVDLDKGQATNELVCHTAENPFHVKLIGPNRRPEMEARFARKRGKSPLQNPGQGGESSLAQREPPKKPAHKNGKIPVKTAIRLTPDGKRRRRSAAHLMQPINLESSG</sequence>
<evidence type="ECO:0000256" key="6">
    <source>
        <dbReference type="ARBA" id="ARBA00030479"/>
    </source>
</evidence>
<evidence type="ECO:0000256" key="4">
    <source>
        <dbReference type="ARBA" id="ARBA00023067"/>
    </source>
</evidence>
<dbReference type="AlphaFoldDB" id="A0A2S3HDD1"/>
<feature type="compositionally biased region" description="Polar residues" evidence="7">
    <location>
        <begin position="254"/>
        <end position="272"/>
    </location>
</feature>
<organism evidence="11">
    <name type="scientific">Panicum hallii</name>
    <dbReference type="NCBI Taxonomy" id="206008"/>
    <lineage>
        <taxon>Eukaryota</taxon>
        <taxon>Viridiplantae</taxon>
        <taxon>Streptophyta</taxon>
        <taxon>Embryophyta</taxon>
        <taxon>Tracheophyta</taxon>
        <taxon>Spermatophyta</taxon>
        <taxon>Magnoliopsida</taxon>
        <taxon>Liliopsida</taxon>
        <taxon>Poales</taxon>
        <taxon>Poaceae</taxon>
        <taxon>PACMAD clade</taxon>
        <taxon>Panicoideae</taxon>
        <taxon>Panicodae</taxon>
        <taxon>Paniceae</taxon>
        <taxon>Panicinae</taxon>
        <taxon>Panicum</taxon>
        <taxon>Panicum sect. Panicum</taxon>
    </lineage>
</organism>
<evidence type="ECO:0000256" key="2">
    <source>
        <dbReference type="ARBA" id="ARBA00007844"/>
    </source>
</evidence>
<evidence type="ECO:0000256" key="1">
    <source>
        <dbReference type="ARBA" id="ARBA00004123"/>
    </source>
</evidence>
<evidence type="ECO:0000259" key="8">
    <source>
        <dbReference type="Pfam" id="PF06278"/>
    </source>
</evidence>
<evidence type="ECO:0000259" key="9">
    <source>
        <dbReference type="Pfam" id="PF16858"/>
    </source>
</evidence>
<dbReference type="GO" id="GO:0010032">
    <property type="term" value="P:meiotic chromosome condensation"/>
    <property type="evidence" value="ECO:0007669"/>
    <property type="project" value="TreeGrafter"/>
</dbReference>
<dbReference type="Proteomes" id="UP000243499">
    <property type="component" value="Chromosome 3"/>
</dbReference>
<dbReference type="InterPro" id="IPR009378">
    <property type="entry name" value="H2_N"/>
</dbReference>
<dbReference type="Pfam" id="PF16858">
    <property type="entry name" value="CNDH2_C"/>
    <property type="match status" value="1"/>
</dbReference>
<dbReference type="EMBL" id="CM008048">
    <property type="protein sequence ID" value="PAN20490.1"/>
    <property type="molecule type" value="Genomic_DNA"/>
</dbReference>
<dbReference type="InterPro" id="IPR031737">
    <property type="entry name" value="CNDH2_C"/>
</dbReference>
<gene>
    <name evidence="11" type="ORF">PAHAL_3G324500</name>
</gene>